<dbReference type="EMBL" id="JAIPUX010003289">
    <property type="protein sequence ID" value="KAH0622289.1"/>
    <property type="molecule type" value="Genomic_DNA"/>
</dbReference>
<organism evidence="6 7">
    <name type="scientific">Phrynosoma platyrhinos</name>
    <name type="common">Desert horned lizard</name>
    <dbReference type="NCBI Taxonomy" id="52577"/>
    <lineage>
        <taxon>Eukaryota</taxon>
        <taxon>Metazoa</taxon>
        <taxon>Chordata</taxon>
        <taxon>Craniata</taxon>
        <taxon>Vertebrata</taxon>
        <taxon>Euteleostomi</taxon>
        <taxon>Lepidosauria</taxon>
        <taxon>Squamata</taxon>
        <taxon>Bifurcata</taxon>
        <taxon>Unidentata</taxon>
        <taxon>Episquamata</taxon>
        <taxon>Toxicofera</taxon>
        <taxon>Iguania</taxon>
        <taxon>Phrynosomatidae</taxon>
        <taxon>Phrynosomatinae</taxon>
        <taxon>Phrynosoma</taxon>
    </lineage>
</organism>
<evidence type="ECO:0000256" key="3">
    <source>
        <dbReference type="ARBA" id="ARBA00022525"/>
    </source>
</evidence>
<evidence type="ECO:0008006" key="8">
    <source>
        <dbReference type="Google" id="ProtNLM"/>
    </source>
</evidence>
<dbReference type="PANTHER" id="PTHR18820">
    <property type="entry name" value="LEG1"/>
    <property type="match status" value="1"/>
</dbReference>
<evidence type="ECO:0000256" key="1">
    <source>
        <dbReference type="ARBA" id="ARBA00004613"/>
    </source>
</evidence>
<dbReference type="Proteomes" id="UP000826234">
    <property type="component" value="Unassembled WGS sequence"/>
</dbReference>
<name>A0ABQ7SXZ6_PHRPL</name>
<dbReference type="InterPro" id="IPR008499">
    <property type="entry name" value="Leg1"/>
</dbReference>
<evidence type="ECO:0000313" key="6">
    <source>
        <dbReference type="EMBL" id="KAH0622289.1"/>
    </source>
</evidence>
<evidence type="ECO:0000256" key="2">
    <source>
        <dbReference type="ARBA" id="ARBA00009122"/>
    </source>
</evidence>
<evidence type="ECO:0000256" key="5">
    <source>
        <dbReference type="ARBA" id="ARBA00023180"/>
    </source>
</evidence>
<protein>
    <recommendedName>
        <fullName evidence="8">LEG1H protein</fullName>
    </recommendedName>
</protein>
<accession>A0ABQ7SXZ6</accession>
<dbReference type="Pfam" id="PF05612">
    <property type="entry name" value="Leg1"/>
    <property type="match status" value="1"/>
</dbReference>
<feature type="non-terminal residue" evidence="6">
    <location>
        <position position="1"/>
    </location>
</feature>
<evidence type="ECO:0000313" key="7">
    <source>
        <dbReference type="Proteomes" id="UP000826234"/>
    </source>
</evidence>
<gene>
    <name evidence="6" type="ORF">JD844_024463</name>
</gene>
<comment type="subcellular location">
    <subcellularLocation>
        <location evidence="1">Secreted</location>
    </subcellularLocation>
</comment>
<keyword evidence="5" id="KW-0325">Glycoprotein</keyword>
<keyword evidence="7" id="KW-1185">Reference proteome</keyword>
<reference evidence="6 7" key="1">
    <citation type="journal article" date="2022" name="Gigascience">
        <title>A chromosome-level genome assembly and annotation of the desert horned lizard, Phrynosoma platyrhinos, provides insight into chromosomal rearrangements among reptiles.</title>
        <authorList>
            <person name="Koochekian N."/>
            <person name="Ascanio A."/>
            <person name="Farleigh K."/>
            <person name="Card D.C."/>
            <person name="Schield D.R."/>
            <person name="Castoe T.A."/>
            <person name="Jezkova T."/>
        </authorList>
    </citation>
    <scope>NUCLEOTIDE SEQUENCE [LARGE SCALE GENOMIC DNA]</scope>
    <source>
        <strain evidence="6">NK-2021</strain>
    </source>
</reference>
<keyword evidence="3" id="KW-0964">Secreted</keyword>
<comment type="similarity">
    <text evidence="2">Belongs to the LEG1 family.</text>
</comment>
<sequence>KTLGQVQNSFTIYTNTIVCNTLIFSPPGRLADPLNATTCGHMDGDNMCISVNSWWACMNYYLSVIPFLGALDSGLFGELPYEVKILPPDEQKFDFCHTVAECNTQAPALMAGWRNFFKYLLSTAPNTEPSATSSFSQDEALNYMWKAHVLSIAFALPKFQNRLLYLSDPESSFGEDWATAVDFIAATHFSTDQTTINHFQTGLPPRILLEKDNAPFIEDFTPVQNRVLFFLGALRGANEKMGGMLLSLWRMAMSTEEGRKIGRSIIESLV</sequence>
<keyword evidence="4" id="KW-0732">Signal</keyword>
<evidence type="ECO:0000256" key="4">
    <source>
        <dbReference type="ARBA" id="ARBA00022729"/>
    </source>
</evidence>
<proteinExistence type="inferred from homology"/>
<comment type="caution">
    <text evidence="6">The sequence shown here is derived from an EMBL/GenBank/DDBJ whole genome shotgun (WGS) entry which is preliminary data.</text>
</comment>
<dbReference type="PANTHER" id="PTHR18820:SF1">
    <property type="entry name" value="PROTEIN LEG1 HOMOLOG"/>
    <property type="match status" value="1"/>
</dbReference>